<dbReference type="EMBL" id="CDMZ01003596">
    <property type="protein sequence ID" value="CEM46948.1"/>
    <property type="molecule type" value="Genomic_DNA"/>
</dbReference>
<keyword evidence="1" id="KW-1133">Transmembrane helix</keyword>
<feature type="transmembrane region" description="Helical" evidence="1">
    <location>
        <begin position="56"/>
        <end position="89"/>
    </location>
</feature>
<accession>A0A0G4HRL5</accession>
<evidence type="ECO:0000313" key="2">
    <source>
        <dbReference type="EMBL" id="CEM46948.1"/>
    </source>
</evidence>
<organism evidence="2">
    <name type="scientific">Chromera velia CCMP2878</name>
    <dbReference type="NCBI Taxonomy" id="1169474"/>
    <lineage>
        <taxon>Eukaryota</taxon>
        <taxon>Sar</taxon>
        <taxon>Alveolata</taxon>
        <taxon>Colpodellida</taxon>
        <taxon>Chromeraceae</taxon>
        <taxon>Chromera</taxon>
    </lineage>
</organism>
<sequence>MPFFGFLDRLSLYALYAFLSVLGLIFLIGGLGPPYINYLENANGGNLWIRLQKEVVLQVACAFFGLLIVALPYLLYLVTVVTNLVMWLWKELCHFVFGNADDGGDGDSNLVGGGLGLPNAVFGEENPQKQPQWQAELPDWLANMEGPPGGTLNVWKKFWSFLLASLCVAATASFAWQYVISPGYPVVMDIANMSVKIGFQSPVILDTLSLHKRMDEAKEEAVKRTMEEIVTPLVEELVSEKKILRQALSKMDFFLVEYKDRRRFLLTQRQHSSRKTSGRGGSLDTEFLDSRFVELLRAVLCPGAEANPRPLTFLAPVLGRPFLCRACHMLSEMQNAHLFFFAAGRNVITIYAHISTYIPDISSFMPIVVLRASNNNVVDRLWQFRHSLAQRGLIKVLLTARRTRLTCSSRFDPDHVMHGLF</sequence>
<evidence type="ECO:0000256" key="1">
    <source>
        <dbReference type="SAM" id="Phobius"/>
    </source>
</evidence>
<dbReference type="AlphaFoldDB" id="A0A0G4HRL5"/>
<reference evidence="2" key="1">
    <citation type="submission" date="2014-11" db="EMBL/GenBank/DDBJ databases">
        <authorList>
            <person name="Otto D Thomas"/>
            <person name="Naeem Raeece"/>
        </authorList>
    </citation>
    <scope>NUCLEOTIDE SEQUENCE</scope>
</reference>
<feature type="transmembrane region" description="Helical" evidence="1">
    <location>
        <begin position="12"/>
        <end position="36"/>
    </location>
</feature>
<name>A0A0G4HRL5_9ALVE</name>
<proteinExistence type="predicted"/>
<keyword evidence="1" id="KW-0812">Transmembrane</keyword>
<feature type="transmembrane region" description="Helical" evidence="1">
    <location>
        <begin position="158"/>
        <end position="179"/>
    </location>
</feature>
<protein>
    <submittedName>
        <fullName evidence="2">Uncharacterized protein</fullName>
    </submittedName>
</protein>
<keyword evidence="1" id="KW-0472">Membrane</keyword>
<dbReference type="VEuPathDB" id="CryptoDB:Cvel_8102"/>
<gene>
    <name evidence="2" type="ORF">Cvel_8102</name>
</gene>